<accession>A0A6M3LD31</accession>
<name>A0A6M3LD31_9ZZZZ</name>
<protein>
    <submittedName>
        <fullName evidence="1">Uncharacterized protein</fullName>
    </submittedName>
</protein>
<dbReference type="EMBL" id="MT143049">
    <property type="protein sequence ID" value="QJA92229.1"/>
    <property type="molecule type" value="Genomic_DNA"/>
</dbReference>
<organism evidence="1">
    <name type="scientific">viral metagenome</name>
    <dbReference type="NCBI Taxonomy" id="1070528"/>
    <lineage>
        <taxon>unclassified sequences</taxon>
        <taxon>metagenomes</taxon>
        <taxon>organismal metagenomes</taxon>
    </lineage>
</organism>
<sequence length="60" mass="6782">MNLVISIELDEKKGRHKGKYIVNIKEEGKGSSGGFLMYFGVYDSVVFDNKLWKAAAEELK</sequence>
<proteinExistence type="predicted"/>
<gene>
    <name evidence="1" type="ORF">MM415B04789_0007</name>
</gene>
<reference evidence="1" key="1">
    <citation type="submission" date="2020-03" db="EMBL/GenBank/DDBJ databases">
        <title>The deep terrestrial virosphere.</title>
        <authorList>
            <person name="Holmfeldt K."/>
            <person name="Nilsson E."/>
            <person name="Simone D."/>
            <person name="Lopez-Fernandez M."/>
            <person name="Wu X."/>
            <person name="de Brujin I."/>
            <person name="Lundin D."/>
            <person name="Andersson A."/>
            <person name="Bertilsson S."/>
            <person name="Dopson M."/>
        </authorList>
    </citation>
    <scope>NUCLEOTIDE SEQUENCE</scope>
    <source>
        <strain evidence="1">MM415B04789</strain>
    </source>
</reference>
<evidence type="ECO:0000313" key="1">
    <source>
        <dbReference type="EMBL" id="QJA92229.1"/>
    </source>
</evidence>
<dbReference type="AlphaFoldDB" id="A0A6M3LD31"/>